<comment type="caution">
    <text evidence="7">The sequence shown here is derived from an EMBL/GenBank/DDBJ whole genome shotgun (WGS) entry which is preliminary data.</text>
</comment>
<dbReference type="Gene3D" id="6.10.250.2520">
    <property type="match status" value="1"/>
</dbReference>
<dbReference type="GO" id="GO:0008017">
    <property type="term" value="F:microtubule binding"/>
    <property type="evidence" value="ECO:0007669"/>
    <property type="project" value="InterPro"/>
</dbReference>
<comment type="similarity">
    <text evidence="3">Belongs to the TRAFAC class myosin-kinesin ATPase superfamily. Kinesin family.</text>
</comment>
<dbReference type="Gene3D" id="3.40.850.10">
    <property type="entry name" value="Kinesin motor domain"/>
    <property type="match status" value="1"/>
</dbReference>
<keyword evidence="2" id="KW-0067">ATP-binding</keyword>
<dbReference type="GO" id="GO:0007018">
    <property type="term" value="P:microtubule-based movement"/>
    <property type="evidence" value="ECO:0007669"/>
    <property type="project" value="InterPro"/>
</dbReference>
<evidence type="ECO:0000313" key="8">
    <source>
        <dbReference type="Proteomes" id="UP000242450"/>
    </source>
</evidence>
<dbReference type="GO" id="GO:0005524">
    <property type="term" value="F:ATP binding"/>
    <property type="evidence" value="ECO:0007669"/>
    <property type="project" value="UniProtKB-KW"/>
</dbReference>
<sequence length="832" mass="94492">MVATVSPAADNYDETLSTLRYADRAKHIVNHAVVNEDPNARIIRDLREEVEKLREQLTKAEERQKQLESLGISLQSSGIKVGDDKCFLVNLNADPALNELLVYYLKEHTLIGSANSQDIQLCGMGILPEHCIIDITPEGQVMLTPQKNTRLNLPKKKKKADRDDEDQDVAMKNDTSSEQLDVDGDSSSEVSSEINFNYEYAQMEVTMKALGSNDPMQSILNSLEQQHEEEKRSALERQRLMYEHELEQLRRRLSPEKQNCRSSDRFSFHSPSAQQRLRQWTEEREATLSNSLMRLREQIVKANLLVREASYIAEELDKRTEYKVTLQIPASSLDANRKRGSLLSEPAIQVRRKGKGKQIWSLEKLDNRLLDMRDLYQEWKECEEDTPVIRSYFRRADPFYDEQENHSLIGVANVFLESLFYDVKLQYAVPIINQKGEHLSHFVFCKYDFWDQQEPVIVAPEVDTSSSPISKEPQCMVVFDHCNEFSVSVTEDFIEHLSEGALAIEVYGHKMNDPRKNPALWDLGIIQAKTRSLRDRWSEVTRKVEFWVQILEQNESGEHCPVEVVPAKDVPTGGIFQLRQGQSRRVQVEVKSVQESGTLPLMEERILSVGIGCVKDRDLERLRRKWLNALTKRQEYLDQQLQKLVSKPDKTEDDADREAQLLEMRLTLTEERNAVMVPSAGSGIPGAPAEWSCCRQRCPRDWSVPLRPSQDVSFEEEVTPSFASSLQVKAEASWDSAVHGCPQLSKGTPMDERVFLIVRVTVQLSHPADMQLVLRKRICVNVHGRQGGAVEGSLWPLTPGLCGALSFSPPGDCGCPVPVVASVPEPVSLTAS</sequence>
<reference evidence="7 8" key="1">
    <citation type="journal article" date="2018" name="Mol. Genet. Genomics">
        <title>The red deer Cervus elaphus genome CerEla1.0: sequencing, annotating, genes, and chromosomes.</title>
        <authorList>
            <person name="Bana N.A."/>
            <person name="Nyiri A."/>
            <person name="Nagy J."/>
            <person name="Frank K."/>
            <person name="Nagy T."/>
            <person name="Steger V."/>
            <person name="Schiller M."/>
            <person name="Lakatos P."/>
            <person name="Sugar L."/>
            <person name="Horn P."/>
            <person name="Barta E."/>
            <person name="Orosz L."/>
        </authorList>
    </citation>
    <scope>NUCLEOTIDE SEQUENCE [LARGE SCALE GENOMIC DNA]</scope>
    <source>
        <strain evidence="7">Hungarian</strain>
    </source>
</reference>
<dbReference type="GO" id="GO:0032880">
    <property type="term" value="P:regulation of protein localization"/>
    <property type="evidence" value="ECO:0007669"/>
    <property type="project" value="TreeGrafter"/>
</dbReference>
<dbReference type="SUPFAM" id="SSF49879">
    <property type="entry name" value="SMAD/FHA domain"/>
    <property type="match status" value="1"/>
</dbReference>
<dbReference type="Proteomes" id="UP000242450">
    <property type="component" value="Chromosome 29"/>
</dbReference>
<evidence type="ECO:0000259" key="6">
    <source>
        <dbReference type="PROSITE" id="PS50067"/>
    </source>
</evidence>
<dbReference type="GO" id="GO:0050839">
    <property type="term" value="F:cell adhesion molecule binding"/>
    <property type="evidence" value="ECO:0007669"/>
    <property type="project" value="TreeGrafter"/>
</dbReference>
<feature type="coiled-coil region" evidence="4">
    <location>
        <begin position="43"/>
        <end position="70"/>
    </location>
</feature>
<dbReference type="Pfam" id="PF12473">
    <property type="entry name" value="DUF3694"/>
    <property type="match status" value="1"/>
</dbReference>
<dbReference type="OrthoDB" id="3176171at2759"/>
<dbReference type="PANTHER" id="PTHR10398">
    <property type="entry name" value="AFADIN"/>
    <property type="match status" value="1"/>
</dbReference>
<dbReference type="GO" id="GO:0003777">
    <property type="term" value="F:microtubule motor activity"/>
    <property type="evidence" value="ECO:0007669"/>
    <property type="project" value="InterPro"/>
</dbReference>
<dbReference type="PROSITE" id="PS50067">
    <property type="entry name" value="KINESIN_MOTOR_2"/>
    <property type="match status" value="1"/>
</dbReference>
<comment type="caution">
    <text evidence="3">Lacks conserved residue(s) required for the propagation of feature annotation.</text>
</comment>
<keyword evidence="4" id="KW-0175">Coiled coil</keyword>
<name>A0A212C5G9_CEREH</name>
<dbReference type="InterPro" id="IPR022164">
    <property type="entry name" value="Kinesin-like"/>
</dbReference>
<dbReference type="EMBL" id="MKHE01000029">
    <property type="protein sequence ID" value="OWK01240.1"/>
    <property type="molecule type" value="Genomic_DNA"/>
</dbReference>
<accession>A0A212C5G9</accession>
<dbReference type="AlphaFoldDB" id="A0A212C5G9"/>
<evidence type="ECO:0000256" key="2">
    <source>
        <dbReference type="ARBA" id="ARBA00022840"/>
    </source>
</evidence>
<evidence type="ECO:0000313" key="7">
    <source>
        <dbReference type="EMBL" id="OWK01240.1"/>
    </source>
</evidence>
<proteinExistence type="inferred from homology"/>
<dbReference type="InterPro" id="IPR001752">
    <property type="entry name" value="Kinesin_motor_dom"/>
</dbReference>
<dbReference type="InterPro" id="IPR036961">
    <property type="entry name" value="Kinesin_motor_dom_sf"/>
</dbReference>
<dbReference type="PANTHER" id="PTHR10398:SF2">
    <property type="entry name" value="AFADIN"/>
    <property type="match status" value="1"/>
</dbReference>
<evidence type="ECO:0000256" key="1">
    <source>
        <dbReference type="ARBA" id="ARBA00022741"/>
    </source>
</evidence>
<gene>
    <name evidence="7" type="ORF">Celaphus_00018205</name>
</gene>
<dbReference type="InterPro" id="IPR022140">
    <property type="entry name" value="Kinesin-like_KIF1-typ"/>
</dbReference>
<evidence type="ECO:0000256" key="4">
    <source>
        <dbReference type="SAM" id="Coils"/>
    </source>
</evidence>
<evidence type="ECO:0000256" key="5">
    <source>
        <dbReference type="SAM" id="MobiDB-lite"/>
    </source>
</evidence>
<dbReference type="InterPro" id="IPR028842">
    <property type="entry name" value="Afadin"/>
</dbReference>
<feature type="region of interest" description="Disordered" evidence="5">
    <location>
        <begin position="145"/>
        <end position="191"/>
    </location>
</feature>
<keyword evidence="8" id="KW-1185">Reference proteome</keyword>
<evidence type="ECO:0000256" key="3">
    <source>
        <dbReference type="PROSITE-ProRule" id="PRU00283"/>
    </source>
</evidence>
<dbReference type="InterPro" id="IPR027417">
    <property type="entry name" value="P-loop_NTPase"/>
</dbReference>
<keyword evidence="1" id="KW-0547">Nucleotide-binding</keyword>
<dbReference type="InterPro" id="IPR008984">
    <property type="entry name" value="SMAD_FHA_dom_sf"/>
</dbReference>
<dbReference type="Gene3D" id="2.60.200.20">
    <property type="match status" value="1"/>
</dbReference>
<feature type="domain" description="Kinesin motor" evidence="6">
    <location>
        <begin position="1"/>
        <end position="28"/>
    </location>
</feature>
<dbReference type="GO" id="GO:0005912">
    <property type="term" value="C:adherens junction"/>
    <property type="evidence" value="ECO:0007669"/>
    <property type="project" value="TreeGrafter"/>
</dbReference>
<dbReference type="SUPFAM" id="SSF52540">
    <property type="entry name" value="P-loop containing nucleoside triphosphate hydrolases"/>
    <property type="match status" value="1"/>
</dbReference>
<dbReference type="Pfam" id="PF12423">
    <property type="entry name" value="KIF1B"/>
    <property type="match status" value="1"/>
</dbReference>
<organism evidence="7 8">
    <name type="scientific">Cervus elaphus hippelaphus</name>
    <name type="common">European red deer</name>
    <dbReference type="NCBI Taxonomy" id="46360"/>
    <lineage>
        <taxon>Eukaryota</taxon>
        <taxon>Metazoa</taxon>
        <taxon>Chordata</taxon>
        <taxon>Craniata</taxon>
        <taxon>Vertebrata</taxon>
        <taxon>Euteleostomi</taxon>
        <taxon>Mammalia</taxon>
        <taxon>Eutheria</taxon>
        <taxon>Laurasiatheria</taxon>
        <taxon>Artiodactyla</taxon>
        <taxon>Ruminantia</taxon>
        <taxon>Pecora</taxon>
        <taxon>Cervidae</taxon>
        <taxon>Cervinae</taxon>
        <taxon>Cervus</taxon>
    </lineage>
</organism>
<protein>
    <recommendedName>
        <fullName evidence="6">Kinesin motor domain-containing protein</fullName>
    </recommendedName>
</protein>